<dbReference type="InterPro" id="IPR009081">
    <property type="entry name" value="PP-bd_ACP"/>
</dbReference>
<dbReference type="AlphaFoldDB" id="A0A423JK68"/>
<dbReference type="InterPro" id="IPR006162">
    <property type="entry name" value="Ppantetheine_attach_site"/>
</dbReference>
<feature type="domain" description="Carrier" evidence="4">
    <location>
        <begin position="955"/>
        <end position="1030"/>
    </location>
</feature>
<dbReference type="InterPro" id="IPR029058">
    <property type="entry name" value="AB_hydrolase_fold"/>
</dbReference>
<dbReference type="EMBL" id="MOBQ01000058">
    <property type="protein sequence ID" value="RON38085.1"/>
    <property type="molecule type" value="Genomic_DNA"/>
</dbReference>
<dbReference type="Gene3D" id="3.40.50.1820">
    <property type="entry name" value="alpha/beta hydrolase"/>
    <property type="match status" value="1"/>
</dbReference>
<dbReference type="GO" id="GO:0031177">
    <property type="term" value="F:phosphopantetheine binding"/>
    <property type="evidence" value="ECO:0007669"/>
    <property type="project" value="InterPro"/>
</dbReference>
<dbReference type="Gene3D" id="3.30.559.30">
    <property type="entry name" value="Nonribosomal peptide synthetase, condensation domain"/>
    <property type="match status" value="1"/>
</dbReference>
<dbReference type="GO" id="GO:0005737">
    <property type="term" value="C:cytoplasm"/>
    <property type="evidence" value="ECO:0007669"/>
    <property type="project" value="TreeGrafter"/>
</dbReference>
<evidence type="ECO:0000313" key="5">
    <source>
        <dbReference type="EMBL" id="RON38085.1"/>
    </source>
</evidence>
<reference evidence="5 6" key="1">
    <citation type="submission" date="2016-10" db="EMBL/GenBank/DDBJ databases">
        <title>Comparative genome analysis of multiple Pseudomonas spp. focuses on biocontrol and plant growth promoting traits.</title>
        <authorList>
            <person name="Tao X.-Y."/>
            <person name="Taylor C.G."/>
        </authorList>
    </citation>
    <scope>NUCLEOTIDE SEQUENCE [LARGE SCALE GENOMIC DNA]</scope>
    <source>
        <strain evidence="5 6">37A10</strain>
    </source>
</reference>
<evidence type="ECO:0000256" key="1">
    <source>
        <dbReference type="ARBA" id="ARBA00001957"/>
    </source>
</evidence>
<dbReference type="InterPro" id="IPR001242">
    <property type="entry name" value="Condensation_dom"/>
</dbReference>
<dbReference type="PANTHER" id="PTHR45527">
    <property type="entry name" value="NONRIBOSOMAL PEPTIDE SYNTHETASE"/>
    <property type="match status" value="1"/>
</dbReference>
<dbReference type="SUPFAM" id="SSF52777">
    <property type="entry name" value="CoA-dependent acyltransferases"/>
    <property type="match status" value="2"/>
</dbReference>
<comment type="cofactor">
    <cofactor evidence="1">
        <name>pantetheine 4'-phosphate</name>
        <dbReference type="ChEBI" id="CHEBI:47942"/>
    </cofactor>
</comment>
<sequence length="1073" mass="116591">MNEVSMDQQDLGYALTPEQQLLLEQLPKAPACGDALRFLEVGISGALDPQRVQRALDALLAQQPMLVARLGKAAGLHGLRQFVGGAERFPLTVQTRVETPAGVQAQLREWAERSFVVAESEGAQAVLYRLADDQWQLVLGLARHSLDESGVRLLFQQLVQAYEQQAAADDEERGEFTQYLEWRSEVVLDEDAAGARIYWQEHLQGAEPDLSTPWLAYRDSAPALSSASASLTVALEPGLQRLASALEQPPSVVLQAAWWLLLGRLSGHEQVLVGVRHDSREDYEYFSDAVGVFAKTLPLNLSLTANAAFSTWVTELAARLDEHRTWQEYWSPELAPVAARPAYGFAVCRATQAATSADLQWTPRSTVRAALFELMLELETDEAGSAQALHLHYNPSRYSVQAMDGLLAQLRVLLANIVANVHAELGQLSVLAAAEQQRLLSINPPVQALADGRFLPQRIEGFARTTPDAIALTDGDQRLSYAQLQADVEALAHALKAQGLAPGAIVALALPRSAELVVAMLAAWRIGAAYLPLDPQWPQARQALMLEQAGAALLLVDAAHIAQWHDHPLPLATVDRVLQSAPAITSAIAFETQGEHAAYVLFTSGSTGVPKGVVIEHQQLLNYTAHVSQALALEQCKQFGFTSTVAADLGNTALFGALFNGATLHVASDEQMQDGSLFADFLQRQAIDCLKIVPSHLAALLDSERAQLPRTLVLGGEPIAPALVQRIAGLRSDCRVFNHYGPTEATVGVLVHPLRLDVAVPDAGVLSQVLGNNQVYVLDDHLQLAPVGVLGELYIGGAQLCRGYVNVEADSDVFIQSPFNPDERLYRTGDLARYRPDLAIALHGRRDQQVKVRGFRIELAEIEAELLRLPQVAQALVLPGQTAQDGMLAFIVAHEVASATLLDAVRDELALRLPSVMLPQHLKLIERFPRLANGKVDRKALQQLASTSTDDEGQQPRDALEQLLVTRMAQLLGVERLGIDRDFFAAGGHSLLVIKLVAGIRKLLQCEIQPGVVFDHPTVAGLAAALRARESSPGQLEKIAQARLRLDNMSPEEKALLTEKARQLQNAKAAQNG</sequence>
<evidence type="ECO:0000256" key="2">
    <source>
        <dbReference type="ARBA" id="ARBA00022450"/>
    </source>
</evidence>
<dbReference type="InterPro" id="IPR045851">
    <property type="entry name" value="AMP-bd_C_sf"/>
</dbReference>
<dbReference type="FunFam" id="3.40.50.980:FF:000001">
    <property type="entry name" value="Non-ribosomal peptide synthetase"/>
    <property type="match status" value="1"/>
</dbReference>
<dbReference type="NCBIfam" id="TIGR01733">
    <property type="entry name" value="AA-adenyl-dom"/>
    <property type="match status" value="1"/>
</dbReference>
<dbReference type="Proteomes" id="UP000285349">
    <property type="component" value="Unassembled WGS sequence"/>
</dbReference>
<dbReference type="Pfam" id="PF00550">
    <property type="entry name" value="PP-binding"/>
    <property type="match status" value="1"/>
</dbReference>
<dbReference type="Gene3D" id="3.30.559.10">
    <property type="entry name" value="Chloramphenicol acetyltransferase-like domain"/>
    <property type="match status" value="1"/>
</dbReference>
<evidence type="ECO:0000256" key="3">
    <source>
        <dbReference type="ARBA" id="ARBA00022553"/>
    </source>
</evidence>
<dbReference type="Gene3D" id="2.30.38.10">
    <property type="entry name" value="Luciferase, Domain 3"/>
    <property type="match status" value="1"/>
</dbReference>
<dbReference type="InterPro" id="IPR036736">
    <property type="entry name" value="ACP-like_sf"/>
</dbReference>
<dbReference type="InterPro" id="IPR010071">
    <property type="entry name" value="AA_adenyl_dom"/>
</dbReference>
<evidence type="ECO:0000259" key="4">
    <source>
        <dbReference type="PROSITE" id="PS50075"/>
    </source>
</evidence>
<dbReference type="SUPFAM" id="SSF56801">
    <property type="entry name" value="Acetyl-CoA synthetase-like"/>
    <property type="match status" value="1"/>
</dbReference>
<dbReference type="GO" id="GO:0043041">
    <property type="term" value="P:amino acid activation for nonribosomal peptide biosynthetic process"/>
    <property type="evidence" value="ECO:0007669"/>
    <property type="project" value="TreeGrafter"/>
</dbReference>
<dbReference type="InterPro" id="IPR025110">
    <property type="entry name" value="AMP-bd_C"/>
</dbReference>
<dbReference type="SUPFAM" id="SSF47336">
    <property type="entry name" value="ACP-like"/>
    <property type="match status" value="1"/>
</dbReference>
<dbReference type="InterPro" id="IPR020806">
    <property type="entry name" value="PKS_PP-bd"/>
</dbReference>
<dbReference type="RefSeq" id="WP_123516160.1">
    <property type="nucleotide sequence ID" value="NZ_MOBQ01000058.1"/>
</dbReference>
<keyword evidence="3" id="KW-0597">Phosphoprotein</keyword>
<accession>A0A423JK68</accession>
<dbReference type="InterPro" id="IPR020845">
    <property type="entry name" value="AMP-binding_CS"/>
</dbReference>
<gene>
    <name evidence="5" type="ORF">BK666_30515</name>
</gene>
<dbReference type="PROSITE" id="PS00012">
    <property type="entry name" value="PHOSPHOPANTETHEINE"/>
    <property type="match status" value="1"/>
</dbReference>
<comment type="caution">
    <text evidence="5">The sequence shown here is derived from an EMBL/GenBank/DDBJ whole genome shotgun (WGS) entry which is preliminary data.</text>
</comment>
<dbReference type="Pfam" id="PF13193">
    <property type="entry name" value="AMP-binding_C"/>
    <property type="match status" value="1"/>
</dbReference>
<dbReference type="GO" id="GO:0044550">
    <property type="term" value="P:secondary metabolite biosynthetic process"/>
    <property type="evidence" value="ECO:0007669"/>
    <property type="project" value="TreeGrafter"/>
</dbReference>
<dbReference type="Gene3D" id="3.30.300.30">
    <property type="match status" value="1"/>
</dbReference>
<dbReference type="Gene3D" id="3.40.50.980">
    <property type="match status" value="2"/>
</dbReference>
<dbReference type="Pfam" id="PF00668">
    <property type="entry name" value="Condensation"/>
    <property type="match status" value="1"/>
</dbReference>
<dbReference type="PROSITE" id="PS00455">
    <property type="entry name" value="AMP_BINDING"/>
    <property type="match status" value="1"/>
</dbReference>
<protein>
    <submittedName>
        <fullName evidence="5">Non-ribosomal peptide synthetase</fullName>
    </submittedName>
</protein>
<proteinExistence type="predicted"/>
<dbReference type="PROSITE" id="PS50075">
    <property type="entry name" value="CARRIER"/>
    <property type="match status" value="1"/>
</dbReference>
<dbReference type="InterPro" id="IPR000873">
    <property type="entry name" value="AMP-dep_synth/lig_dom"/>
</dbReference>
<dbReference type="InterPro" id="IPR023213">
    <property type="entry name" value="CAT-like_dom_sf"/>
</dbReference>
<dbReference type="OrthoDB" id="9757559at2"/>
<dbReference type="Pfam" id="PF00501">
    <property type="entry name" value="AMP-binding"/>
    <property type="match status" value="1"/>
</dbReference>
<name>A0A423JK68_9PSED</name>
<dbReference type="GO" id="GO:0003824">
    <property type="term" value="F:catalytic activity"/>
    <property type="evidence" value="ECO:0007669"/>
    <property type="project" value="InterPro"/>
</dbReference>
<evidence type="ECO:0000313" key="6">
    <source>
        <dbReference type="Proteomes" id="UP000285349"/>
    </source>
</evidence>
<dbReference type="CDD" id="cd05930">
    <property type="entry name" value="A_NRPS"/>
    <property type="match status" value="1"/>
</dbReference>
<keyword evidence="2" id="KW-0596">Phosphopantetheine</keyword>
<dbReference type="SMART" id="SM00823">
    <property type="entry name" value="PKS_PP"/>
    <property type="match status" value="1"/>
</dbReference>
<organism evidence="5 6">
    <name type="scientific">Pseudomonas frederiksbergensis</name>
    <dbReference type="NCBI Taxonomy" id="104087"/>
    <lineage>
        <taxon>Bacteria</taxon>
        <taxon>Pseudomonadati</taxon>
        <taxon>Pseudomonadota</taxon>
        <taxon>Gammaproteobacteria</taxon>
        <taxon>Pseudomonadales</taxon>
        <taxon>Pseudomonadaceae</taxon>
        <taxon>Pseudomonas</taxon>
    </lineage>
</organism>
<dbReference type="PANTHER" id="PTHR45527:SF1">
    <property type="entry name" value="FATTY ACID SYNTHASE"/>
    <property type="match status" value="1"/>
</dbReference>